<sequence>MERDALKTKEYELKIERNLLITEPDMIKTKRDGLLTENARLRRALRDLAQMISHRYPDPDIEEFKTFLNQFRDHLNSLQPPTNASVDSFWTLQDDLKALCNLLCLDGRTGRLDTYPLYCFYEPEVEKDPVVEMLAEGGHGNFVRNLWTECMKPDLYRKATRAWHQCGPQDLSQWQTLGRTVMDYLYSAPWPDAVFGEPETCPICLLVMHGPVKTHCGHVFHEKCLKRAQITNPTCPLCRQLSIV</sequence>
<dbReference type="OrthoDB" id="10255522at2759"/>
<feature type="domain" description="RING-type" evidence="4">
    <location>
        <begin position="201"/>
        <end position="239"/>
    </location>
</feature>
<dbReference type="GO" id="GO:0000209">
    <property type="term" value="P:protein polyubiquitination"/>
    <property type="evidence" value="ECO:0007669"/>
    <property type="project" value="TreeGrafter"/>
</dbReference>
<gene>
    <name evidence="5" type="ORF">NPIL_44451</name>
</gene>
<dbReference type="PANTHER" id="PTHR46016">
    <property type="entry name" value="ZINC FINGER, RING/FYVE/PHD-TYPE"/>
    <property type="match status" value="1"/>
</dbReference>
<dbReference type="InterPro" id="IPR001841">
    <property type="entry name" value="Znf_RING"/>
</dbReference>
<evidence type="ECO:0000313" key="5">
    <source>
        <dbReference type="EMBL" id="GFS53458.1"/>
    </source>
</evidence>
<protein>
    <recommendedName>
        <fullName evidence="4">RING-type domain-containing protein</fullName>
    </recommendedName>
</protein>
<evidence type="ECO:0000259" key="4">
    <source>
        <dbReference type="PROSITE" id="PS50089"/>
    </source>
</evidence>
<organism evidence="5 6">
    <name type="scientific">Nephila pilipes</name>
    <name type="common">Giant wood spider</name>
    <name type="synonym">Nephila maculata</name>
    <dbReference type="NCBI Taxonomy" id="299642"/>
    <lineage>
        <taxon>Eukaryota</taxon>
        <taxon>Metazoa</taxon>
        <taxon>Ecdysozoa</taxon>
        <taxon>Arthropoda</taxon>
        <taxon>Chelicerata</taxon>
        <taxon>Arachnida</taxon>
        <taxon>Araneae</taxon>
        <taxon>Araneomorphae</taxon>
        <taxon>Entelegynae</taxon>
        <taxon>Araneoidea</taxon>
        <taxon>Nephilidae</taxon>
        <taxon>Nephila</taxon>
    </lineage>
</organism>
<dbReference type="InterPro" id="IPR013083">
    <property type="entry name" value="Znf_RING/FYVE/PHD"/>
</dbReference>
<evidence type="ECO:0000256" key="1">
    <source>
        <dbReference type="ARBA" id="ARBA00022771"/>
    </source>
</evidence>
<dbReference type="AlphaFoldDB" id="A0A8X6MHU5"/>
<evidence type="ECO:0000256" key="2">
    <source>
        <dbReference type="ARBA" id="ARBA00022833"/>
    </source>
</evidence>
<keyword evidence="1 3" id="KW-0863">Zinc-finger</keyword>
<dbReference type="Gene3D" id="3.30.40.10">
    <property type="entry name" value="Zinc/RING finger domain, C3HC4 (zinc finger)"/>
    <property type="match status" value="1"/>
</dbReference>
<dbReference type="PROSITE" id="PS50089">
    <property type="entry name" value="ZF_RING_2"/>
    <property type="match status" value="1"/>
</dbReference>
<dbReference type="GO" id="GO:0008270">
    <property type="term" value="F:zinc ion binding"/>
    <property type="evidence" value="ECO:0007669"/>
    <property type="project" value="UniProtKB-KW"/>
</dbReference>
<dbReference type="Proteomes" id="UP000887013">
    <property type="component" value="Unassembled WGS sequence"/>
</dbReference>
<accession>A0A8X6MHU5</accession>
<dbReference type="EMBL" id="BMAW01046075">
    <property type="protein sequence ID" value="GFS53458.1"/>
    <property type="molecule type" value="Genomic_DNA"/>
</dbReference>
<reference evidence="5" key="1">
    <citation type="submission" date="2020-08" db="EMBL/GenBank/DDBJ databases">
        <title>Multicomponent nature underlies the extraordinary mechanical properties of spider dragline silk.</title>
        <authorList>
            <person name="Kono N."/>
            <person name="Nakamura H."/>
            <person name="Mori M."/>
            <person name="Yoshida Y."/>
            <person name="Ohtoshi R."/>
            <person name="Malay A.D."/>
            <person name="Moran D.A.P."/>
            <person name="Tomita M."/>
            <person name="Numata K."/>
            <person name="Arakawa K."/>
        </authorList>
    </citation>
    <scope>NUCLEOTIDE SEQUENCE</scope>
</reference>
<proteinExistence type="predicted"/>
<dbReference type="InterPro" id="IPR051438">
    <property type="entry name" value="RNF_E3_ubiq-protein_ligase"/>
</dbReference>
<keyword evidence="1 3" id="KW-0479">Metal-binding</keyword>
<dbReference type="Pfam" id="PF13639">
    <property type="entry name" value="zf-RING_2"/>
    <property type="match status" value="1"/>
</dbReference>
<evidence type="ECO:0000256" key="3">
    <source>
        <dbReference type="PROSITE-ProRule" id="PRU00175"/>
    </source>
</evidence>
<dbReference type="SMART" id="SM00184">
    <property type="entry name" value="RING"/>
    <property type="match status" value="1"/>
</dbReference>
<evidence type="ECO:0000313" key="6">
    <source>
        <dbReference type="Proteomes" id="UP000887013"/>
    </source>
</evidence>
<dbReference type="SUPFAM" id="SSF57850">
    <property type="entry name" value="RING/U-box"/>
    <property type="match status" value="1"/>
</dbReference>
<dbReference type="GO" id="GO:0006511">
    <property type="term" value="P:ubiquitin-dependent protein catabolic process"/>
    <property type="evidence" value="ECO:0007669"/>
    <property type="project" value="TreeGrafter"/>
</dbReference>
<dbReference type="GO" id="GO:0061630">
    <property type="term" value="F:ubiquitin protein ligase activity"/>
    <property type="evidence" value="ECO:0007669"/>
    <property type="project" value="TreeGrafter"/>
</dbReference>
<dbReference type="PANTHER" id="PTHR46016:SF1">
    <property type="entry name" value="RING-TYPE DOMAIN-CONTAINING PROTEIN"/>
    <property type="match status" value="1"/>
</dbReference>
<name>A0A8X6MHU5_NEPPI</name>
<comment type="caution">
    <text evidence="5">The sequence shown here is derived from an EMBL/GenBank/DDBJ whole genome shotgun (WGS) entry which is preliminary data.</text>
</comment>
<keyword evidence="6" id="KW-1185">Reference proteome</keyword>
<keyword evidence="2" id="KW-0862">Zinc</keyword>